<evidence type="ECO:0000313" key="2">
    <source>
        <dbReference type="EMBL" id="KAK3924206.1"/>
    </source>
</evidence>
<dbReference type="GO" id="GO:0003677">
    <property type="term" value="F:DNA binding"/>
    <property type="evidence" value="ECO:0007669"/>
    <property type="project" value="UniProtKB-KW"/>
</dbReference>
<name>A0AAE1HMQ0_9NEOP</name>
<organism evidence="2 3">
    <name type="scientific">Frankliniella fusca</name>
    <dbReference type="NCBI Taxonomy" id="407009"/>
    <lineage>
        <taxon>Eukaryota</taxon>
        <taxon>Metazoa</taxon>
        <taxon>Ecdysozoa</taxon>
        <taxon>Arthropoda</taxon>
        <taxon>Hexapoda</taxon>
        <taxon>Insecta</taxon>
        <taxon>Pterygota</taxon>
        <taxon>Neoptera</taxon>
        <taxon>Paraneoptera</taxon>
        <taxon>Thysanoptera</taxon>
        <taxon>Terebrantia</taxon>
        <taxon>Thripoidea</taxon>
        <taxon>Thripidae</taxon>
        <taxon>Frankliniella</taxon>
    </lineage>
</organism>
<dbReference type="PANTHER" id="PTHR10773">
    <property type="entry name" value="DNA-DIRECTED RNA POLYMERASES I, II, AND III SUBUNIT RPABC2"/>
    <property type="match status" value="1"/>
</dbReference>
<evidence type="ECO:0000256" key="1">
    <source>
        <dbReference type="SAM" id="MobiDB-lite"/>
    </source>
</evidence>
<keyword evidence="2" id="KW-0238">DNA-binding</keyword>
<accession>A0AAE1HMQ0</accession>
<comment type="caution">
    <text evidence="2">The sequence shown here is derived from an EMBL/GenBank/DDBJ whole genome shotgun (WGS) entry which is preliminary data.</text>
</comment>
<reference evidence="2" key="1">
    <citation type="submission" date="2021-07" db="EMBL/GenBank/DDBJ databases">
        <authorList>
            <person name="Catto M.A."/>
            <person name="Jacobson A."/>
            <person name="Kennedy G."/>
            <person name="Labadie P."/>
            <person name="Hunt B.G."/>
            <person name="Srinivasan R."/>
        </authorList>
    </citation>
    <scope>NUCLEOTIDE SEQUENCE</scope>
    <source>
        <strain evidence="2">PL_HMW_Pooled</strain>
        <tissue evidence="2">Head</tissue>
    </source>
</reference>
<gene>
    <name evidence="2" type="ORF">KUF71_002477</name>
</gene>
<feature type="compositionally biased region" description="Polar residues" evidence="1">
    <location>
        <begin position="111"/>
        <end position="127"/>
    </location>
</feature>
<feature type="region of interest" description="Disordered" evidence="1">
    <location>
        <begin position="706"/>
        <end position="725"/>
    </location>
</feature>
<dbReference type="EMBL" id="JAHWGI010001169">
    <property type="protein sequence ID" value="KAK3924206.1"/>
    <property type="molecule type" value="Genomic_DNA"/>
</dbReference>
<feature type="compositionally biased region" description="Low complexity" evidence="1">
    <location>
        <begin position="128"/>
        <end position="154"/>
    </location>
</feature>
<dbReference type="AlphaFoldDB" id="A0AAE1HMQ0"/>
<feature type="compositionally biased region" description="Acidic residues" evidence="1">
    <location>
        <begin position="289"/>
        <end position="307"/>
    </location>
</feature>
<protein>
    <submittedName>
        <fullName evidence="2">Pituitary homeobox 3</fullName>
    </submittedName>
</protein>
<reference evidence="2" key="2">
    <citation type="journal article" date="2023" name="BMC Genomics">
        <title>Pest status, molecular evolution, and epigenetic factors derived from the genome assembly of Frankliniella fusca, a thysanopteran phytovirus vector.</title>
        <authorList>
            <person name="Catto M.A."/>
            <person name="Labadie P.E."/>
            <person name="Jacobson A.L."/>
            <person name="Kennedy G.G."/>
            <person name="Srinivasan R."/>
            <person name="Hunt B.G."/>
        </authorList>
    </citation>
    <scope>NUCLEOTIDE SEQUENCE</scope>
    <source>
        <strain evidence="2">PL_HMW_Pooled</strain>
    </source>
</reference>
<feature type="compositionally biased region" description="Polar residues" evidence="1">
    <location>
        <begin position="28"/>
        <end position="41"/>
    </location>
</feature>
<feature type="compositionally biased region" description="Low complexity" evidence="1">
    <location>
        <begin position="93"/>
        <end position="110"/>
    </location>
</feature>
<feature type="compositionally biased region" description="Low complexity" evidence="1">
    <location>
        <begin position="164"/>
        <end position="175"/>
    </location>
</feature>
<feature type="compositionally biased region" description="Low complexity" evidence="1">
    <location>
        <begin position="201"/>
        <end position="246"/>
    </location>
</feature>
<keyword evidence="3" id="KW-1185">Reference proteome</keyword>
<feature type="region of interest" description="Disordered" evidence="1">
    <location>
        <begin position="1"/>
        <end position="182"/>
    </location>
</feature>
<feature type="compositionally biased region" description="Acidic residues" evidence="1">
    <location>
        <begin position="253"/>
        <end position="282"/>
    </location>
</feature>
<dbReference type="Proteomes" id="UP001219518">
    <property type="component" value="Unassembled WGS sequence"/>
</dbReference>
<keyword evidence="2" id="KW-0371">Homeobox</keyword>
<sequence>MEATLEVGIGKENVLPTSPPFVRRTRSTKCLSPNRQVTPATSPFRLDPELNTVPVESDGNSSPSFDCTPKLRSSIQRKRPRRSPPVCSPPAHTPRTSPPTSSDGPTGSASLTSAILSELGSTFQQGKSQSTSTAIPSSSGGLTGSASLTSTILSELGNPFQGESQSTSTAIPSSSVGPTGSASLTSAILSELESTFQQGKSQSTSTAIPSSSGGLTGSASLTSSSILSELGSTFQGESQSTSPSSSGVLTWQEETEGEESDKEADDQTGEQGESEQHDEEEEGQQHGEGEEEKETEQDSSEDEEEEDGPPRKRQRRQRTESKFLPNHLTEKLMYDEYCKKEDNPVSRWTYSRELKKLGLKFKPLHVDTCQRCDALDAAVKYSKTEQEKEENLLKQQLHHKKSQDAIEQKKADKAKAKTSETTETIAFDLQQCLPTPHLSTSMVFYLRQLWVYNLTVHTMSTGKSVHYMWHEGEGGRGANQVGSALFHYISALPDQVERLILWSDTCAGQNKNGIINSALITALSQKKTLKFIDQKFLVSGHTHLECDSDHAIIENKKKHISEIHLPRDWYNLVRNASNKFTVQPLRQHQLDFKALHTGKGSPLVKRKVTTTKEKFVWKDVVWIQHRRDLRPGVIAFKKSFDEDEEFEYLDMRRYQRGDMVLSPKPAYDGPVKISAKKKKDLLSMLHLLDPECHPFYNSLLTDDAIPEDLDPDIPASSDDADSEGE</sequence>
<dbReference type="PANTHER" id="PTHR10773:SF19">
    <property type="match status" value="1"/>
</dbReference>
<evidence type="ECO:0000313" key="3">
    <source>
        <dbReference type="Proteomes" id="UP001219518"/>
    </source>
</evidence>
<feature type="region of interest" description="Disordered" evidence="1">
    <location>
        <begin position="194"/>
        <end position="326"/>
    </location>
</feature>
<proteinExistence type="predicted"/>